<keyword evidence="3" id="KW-1185">Reference proteome</keyword>
<proteinExistence type="predicted"/>
<evidence type="ECO:0000313" key="2">
    <source>
        <dbReference type="EMBL" id="MFD1140858.1"/>
    </source>
</evidence>
<dbReference type="Proteomes" id="UP001597116">
    <property type="component" value="Unassembled WGS sequence"/>
</dbReference>
<comment type="caution">
    <text evidence="2">The sequence shown here is derived from an EMBL/GenBank/DDBJ whole genome shotgun (WGS) entry which is preliminary data.</text>
</comment>
<dbReference type="PROSITE" id="PS50994">
    <property type="entry name" value="INTEGRASE"/>
    <property type="match status" value="1"/>
</dbReference>
<organism evidence="2 3">
    <name type="scientific">Larkinella insperata</name>
    <dbReference type="NCBI Taxonomy" id="332158"/>
    <lineage>
        <taxon>Bacteria</taxon>
        <taxon>Pseudomonadati</taxon>
        <taxon>Bacteroidota</taxon>
        <taxon>Cytophagia</taxon>
        <taxon>Cytophagales</taxon>
        <taxon>Spirosomataceae</taxon>
        <taxon>Larkinella</taxon>
    </lineage>
</organism>
<dbReference type="PANTHER" id="PTHR46889:SF5">
    <property type="entry name" value="INTEGRASE PROTEIN"/>
    <property type="match status" value="1"/>
</dbReference>
<feature type="domain" description="Integrase catalytic" evidence="1">
    <location>
        <begin position="1"/>
        <end position="124"/>
    </location>
</feature>
<dbReference type="Pfam" id="PF13683">
    <property type="entry name" value="rve_3"/>
    <property type="match status" value="1"/>
</dbReference>
<gene>
    <name evidence="2" type="ORF">ACFQ4C_07050</name>
</gene>
<accession>A0ABW3Q0M6</accession>
<dbReference type="SUPFAM" id="SSF53098">
    <property type="entry name" value="Ribonuclease H-like"/>
    <property type="match status" value="1"/>
</dbReference>
<name>A0ABW3Q0M6_9BACT</name>
<reference evidence="3" key="1">
    <citation type="journal article" date="2019" name="Int. J. Syst. Evol. Microbiol.">
        <title>The Global Catalogue of Microorganisms (GCM) 10K type strain sequencing project: providing services to taxonomists for standard genome sequencing and annotation.</title>
        <authorList>
            <consortium name="The Broad Institute Genomics Platform"/>
            <consortium name="The Broad Institute Genome Sequencing Center for Infectious Disease"/>
            <person name="Wu L."/>
            <person name="Ma J."/>
        </authorList>
    </citation>
    <scope>NUCLEOTIDE SEQUENCE [LARGE SCALE GENOMIC DNA]</scope>
    <source>
        <strain evidence="3">CCUG 55608</strain>
    </source>
</reference>
<evidence type="ECO:0000313" key="3">
    <source>
        <dbReference type="Proteomes" id="UP001597116"/>
    </source>
</evidence>
<dbReference type="EMBL" id="JBHTLP010000003">
    <property type="protein sequence ID" value="MFD1140858.1"/>
    <property type="molecule type" value="Genomic_DNA"/>
</dbReference>
<dbReference type="InterPro" id="IPR050900">
    <property type="entry name" value="Transposase_IS3/IS150/IS904"/>
</dbReference>
<dbReference type="PANTHER" id="PTHR46889">
    <property type="entry name" value="TRANSPOSASE INSF FOR INSERTION SEQUENCE IS3B-RELATED"/>
    <property type="match status" value="1"/>
</dbReference>
<sequence length="150" mass="17258">MHESLQTEGPLSALRQALKGLIVKPESLIHHSDRGIQYCSREYTKLLKANKIRISMTEQADPYENALAERMNRTLKEEFALDRTFLSAAQARQLVKEAIAYYNQVRPHASCGYKTPEQAHHCQGSFVKMWRSAKRKSQEKVQDQLSYAYA</sequence>
<protein>
    <submittedName>
        <fullName evidence="2">Transposase</fullName>
    </submittedName>
</protein>
<dbReference type="InterPro" id="IPR001584">
    <property type="entry name" value="Integrase_cat-core"/>
</dbReference>
<dbReference type="InterPro" id="IPR036397">
    <property type="entry name" value="RNaseH_sf"/>
</dbReference>
<evidence type="ECO:0000259" key="1">
    <source>
        <dbReference type="PROSITE" id="PS50994"/>
    </source>
</evidence>
<dbReference type="Gene3D" id="3.30.420.10">
    <property type="entry name" value="Ribonuclease H-like superfamily/Ribonuclease H"/>
    <property type="match status" value="1"/>
</dbReference>
<dbReference type="InterPro" id="IPR012337">
    <property type="entry name" value="RNaseH-like_sf"/>
</dbReference>
<dbReference type="RefSeq" id="WP_379883968.1">
    <property type="nucleotide sequence ID" value="NZ_JBHTLP010000003.1"/>
</dbReference>